<proteinExistence type="predicted"/>
<dbReference type="EMBL" id="MH651190">
    <property type="protein sequence ID" value="AXQ65263.1"/>
    <property type="molecule type" value="Genomic_DNA"/>
</dbReference>
<evidence type="ECO:0000313" key="2">
    <source>
        <dbReference type="Proteomes" id="UP000264237"/>
    </source>
</evidence>
<reference evidence="2" key="1">
    <citation type="submission" date="2018-07" db="EMBL/GenBank/DDBJ databases">
        <authorList>
            <person name="Ceviker L.M."/>
            <person name="Benitez L.F."/>
            <person name="McCown C.A."/>
            <person name="Nayek S."/>
            <person name="Bhuiyan S."/>
            <person name="Hughes L.E."/>
            <person name="Garlena R.A."/>
            <person name="Russell D.A."/>
            <person name="Pope W.H."/>
            <person name="Jacobs-Sera D."/>
            <person name="Hatfull G.F."/>
        </authorList>
    </citation>
    <scope>NUCLEOTIDE SEQUENCE [LARGE SCALE GENOMIC DNA]</scope>
</reference>
<dbReference type="GeneID" id="64471785"/>
<accession>A0A385E0H0</accession>
<keyword evidence="2" id="KW-1185">Reference proteome</keyword>
<name>A0A385E0H0_9CAUD</name>
<gene>
    <name evidence="1" type="primary">67</name>
    <name evidence="1" type="ORF">SEA_THESTRAL_67</name>
</gene>
<sequence length="81" mass="9051">MAFEIGPRENEKTFEGPARGKYPAYKGAIHSRVINGTEYVFGRFTYETGETAVQAIIRGESSRAKPDVHYWTDIKEQAPGA</sequence>
<dbReference type="KEGG" id="vg:64471785"/>
<organism evidence="1 2">
    <name type="scientific">Streptomyces phage Thestral</name>
    <dbReference type="NCBI Taxonomy" id="2301715"/>
    <lineage>
        <taxon>Viruses</taxon>
        <taxon>Duplodnaviria</taxon>
        <taxon>Heunggongvirae</taxon>
        <taxon>Uroviricota</taxon>
        <taxon>Caudoviricetes</taxon>
        <taxon>Arquatrovirinae</taxon>
        <taxon>Caelumvirus</taxon>
        <taxon>Caelumvirus thestral</taxon>
    </lineage>
</organism>
<evidence type="ECO:0000313" key="1">
    <source>
        <dbReference type="EMBL" id="AXQ65263.1"/>
    </source>
</evidence>
<dbReference type="RefSeq" id="YP_010055850.1">
    <property type="nucleotide sequence ID" value="NC_054670.1"/>
</dbReference>
<protein>
    <submittedName>
        <fullName evidence="1">Uncharacterized protein</fullName>
    </submittedName>
</protein>
<dbReference type="Proteomes" id="UP000264237">
    <property type="component" value="Segment"/>
</dbReference>